<dbReference type="InterPro" id="IPR052214">
    <property type="entry name" value="DAG_Lipase-Related"/>
</dbReference>
<organism evidence="18 19">
    <name type="scientific">Kipferlia bialata</name>
    <dbReference type="NCBI Taxonomy" id="797122"/>
    <lineage>
        <taxon>Eukaryota</taxon>
        <taxon>Metamonada</taxon>
        <taxon>Carpediemonas-like organisms</taxon>
        <taxon>Kipferlia</taxon>
    </lineage>
</organism>
<dbReference type="InterPro" id="IPR029058">
    <property type="entry name" value="AB_hydrolase_fold"/>
</dbReference>
<evidence type="ECO:0000256" key="2">
    <source>
        <dbReference type="ARBA" id="ARBA00004651"/>
    </source>
</evidence>
<evidence type="ECO:0000259" key="17">
    <source>
        <dbReference type="Pfam" id="PF01764"/>
    </source>
</evidence>
<dbReference type="AlphaFoldDB" id="A0A9K3GIQ2"/>
<dbReference type="Pfam" id="PF01764">
    <property type="entry name" value="Lipase_3"/>
    <property type="match status" value="1"/>
</dbReference>
<evidence type="ECO:0000256" key="16">
    <source>
        <dbReference type="SAM" id="Phobius"/>
    </source>
</evidence>
<comment type="caution">
    <text evidence="18">The sequence shown here is derived from an EMBL/GenBank/DDBJ whole genome shotgun (WGS) entry which is preliminary data.</text>
</comment>
<evidence type="ECO:0000256" key="7">
    <source>
        <dbReference type="ARBA" id="ARBA00022801"/>
    </source>
</evidence>
<dbReference type="EC" id="3.1.1.116" evidence="14"/>
<feature type="non-terminal residue" evidence="18">
    <location>
        <position position="430"/>
    </location>
</feature>
<gene>
    <name evidence="18" type="ORF">KIPB_007068</name>
</gene>
<keyword evidence="9" id="KW-0442">Lipid degradation</keyword>
<feature type="transmembrane region" description="Helical" evidence="16">
    <location>
        <begin position="342"/>
        <end position="363"/>
    </location>
</feature>
<evidence type="ECO:0000256" key="14">
    <source>
        <dbReference type="ARBA" id="ARBA00026104"/>
    </source>
</evidence>
<keyword evidence="4" id="KW-0597">Phosphoprotein</keyword>
<feature type="compositionally biased region" description="Basic and acidic residues" evidence="15">
    <location>
        <begin position="203"/>
        <end position="228"/>
    </location>
</feature>
<dbReference type="PANTHER" id="PTHR45792">
    <property type="entry name" value="DIACYLGLYCEROL LIPASE HOMOLOG-RELATED"/>
    <property type="match status" value="1"/>
</dbReference>
<dbReference type="Gene3D" id="3.40.50.1820">
    <property type="entry name" value="alpha/beta hydrolase"/>
    <property type="match status" value="1"/>
</dbReference>
<feature type="domain" description="Fungal lipase-type" evidence="17">
    <location>
        <begin position="308"/>
        <end position="410"/>
    </location>
</feature>
<evidence type="ECO:0000256" key="9">
    <source>
        <dbReference type="ARBA" id="ARBA00022963"/>
    </source>
</evidence>
<dbReference type="GO" id="GO:0016042">
    <property type="term" value="P:lipid catabolic process"/>
    <property type="evidence" value="ECO:0007669"/>
    <property type="project" value="UniProtKB-KW"/>
</dbReference>
<dbReference type="InterPro" id="IPR002921">
    <property type="entry name" value="Fungal_lipase-type"/>
</dbReference>
<feature type="compositionally biased region" description="Polar residues" evidence="15">
    <location>
        <begin position="231"/>
        <end position="252"/>
    </location>
</feature>
<keyword evidence="10 16" id="KW-1133">Transmembrane helix</keyword>
<evidence type="ECO:0000256" key="15">
    <source>
        <dbReference type="SAM" id="MobiDB-lite"/>
    </source>
</evidence>
<evidence type="ECO:0000256" key="13">
    <source>
        <dbReference type="ARBA" id="ARBA00024531"/>
    </source>
</evidence>
<evidence type="ECO:0000256" key="6">
    <source>
        <dbReference type="ARBA" id="ARBA00022723"/>
    </source>
</evidence>
<dbReference type="PANTHER" id="PTHR45792:SF8">
    <property type="entry name" value="DIACYLGLYCEROL LIPASE-ALPHA"/>
    <property type="match status" value="1"/>
</dbReference>
<dbReference type="GO" id="GO:0046872">
    <property type="term" value="F:metal ion binding"/>
    <property type="evidence" value="ECO:0007669"/>
    <property type="project" value="UniProtKB-KW"/>
</dbReference>
<keyword evidence="3" id="KW-1003">Cell membrane</keyword>
<evidence type="ECO:0000256" key="11">
    <source>
        <dbReference type="ARBA" id="ARBA00023098"/>
    </source>
</evidence>
<proteinExistence type="predicted"/>
<feature type="region of interest" description="Disordered" evidence="15">
    <location>
        <begin position="203"/>
        <end position="261"/>
    </location>
</feature>
<evidence type="ECO:0000256" key="12">
    <source>
        <dbReference type="ARBA" id="ARBA00023136"/>
    </source>
</evidence>
<dbReference type="SUPFAM" id="SSF53474">
    <property type="entry name" value="alpha/beta-Hydrolases"/>
    <property type="match status" value="1"/>
</dbReference>
<reference evidence="18 19" key="1">
    <citation type="journal article" date="2018" name="PLoS ONE">
        <title>The draft genome of Kipferlia bialata reveals reductive genome evolution in fornicate parasites.</title>
        <authorList>
            <person name="Tanifuji G."/>
            <person name="Takabayashi S."/>
            <person name="Kume K."/>
            <person name="Takagi M."/>
            <person name="Nakayama T."/>
            <person name="Kamikawa R."/>
            <person name="Inagaki Y."/>
            <person name="Hashimoto T."/>
        </authorList>
    </citation>
    <scope>NUCLEOTIDE SEQUENCE [LARGE SCALE GENOMIC DNA]</scope>
    <source>
        <strain evidence="18">NY0173</strain>
    </source>
</reference>
<accession>A0A9K3GIQ2</accession>
<keyword evidence="5 16" id="KW-0812">Transmembrane</keyword>
<name>A0A9K3GIQ2_9EUKA</name>
<dbReference type="OrthoDB" id="438440at2759"/>
<sequence>LLMSVLKREAPNMTTTERLSGVWALMRHDMQDHISRDDRVTELETLEQMLYYCKVIMFIETLEQMLYYYKVAIGAYGGAVVKMVQAMQGDNHTPSNIKRALKVVANKTMSLTQGEIEDADLLEMSTIFGWIGVDVDNVIDRTQKTLPFLPMYYVFKDPVRKTLCISIRGTFGLADIVTDAYAEHIQVVFPPVDPDLYPEYYNIKDKESERQREREAEAQREIDRERAPKQATLSPKTTGQSPKGQELSTFSSGVAPKGIKRKGSRLAQIFSSDSAKNKAKDADRDRDADKKRDKFNLRDIGCVPIDSSYFAHKGMLCSASMLYYAVFPLLQREFPRLRREGYSIVTCGHSLGAGVAALLALLLRQTPEFVSARCWGYGCPAIVSPPLSQVMAQYCTTCVFQYDMVPRLSIRSAVNVANRIQHLSNLKKDK</sequence>
<dbReference type="GO" id="GO:0016298">
    <property type="term" value="F:lipase activity"/>
    <property type="evidence" value="ECO:0007669"/>
    <property type="project" value="TreeGrafter"/>
</dbReference>
<keyword evidence="11" id="KW-0443">Lipid metabolism</keyword>
<keyword evidence="8" id="KW-0106">Calcium</keyword>
<feature type="non-terminal residue" evidence="18">
    <location>
        <position position="1"/>
    </location>
</feature>
<evidence type="ECO:0000313" key="19">
    <source>
        <dbReference type="Proteomes" id="UP000265618"/>
    </source>
</evidence>
<evidence type="ECO:0000313" key="18">
    <source>
        <dbReference type="EMBL" id="GIQ85409.1"/>
    </source>
</evidence>
<comment type="subcellular location">
    <subcellularLocation>
        <location evidence="2">Cell membrane</location>
        <topology evidence="2">Multi-pass membrane protein</topology>
    </subcellularLocation>
</comment>
<dbReference type="Proteomes" id="UP000265618">
    <property type="component" value="Unassembled WGS sequence"/>
</dbReference>
<evidence type="ECO:0000256" key="4">
    <source>
        <dbReference type="ARBA" id="ARBA00022553"/>
    </source>
</evidence>
<evidence type="ECO:0000256" key="10">
    <source>
        <dbReference type="ARBA" id="ARBA00022989"/>
    </source>
</evidence>
<keyword evidence="19" id="KW-1185">Reference proteome</keyword>
<evidence type="ECO:0000256" key="3">
    <source>
        <dbReference type="ARBA" id="ARBA00022475"/>
    </source>
</evidence>
<protein>
    <recommendedName>
        <fullName evidence="14">sn-1-specific diacylglycerol lipase</fullName>
        <ecNumber evidence="14">3.1.1.116</ecNumber>
    </recommendedName>
</protein>
<evidence type="ECO:0000256" key="8">
    <source>
        <dbReference type="ARBA" id="ARBA00022837"/>
    </source>
</evidence>
<keyword evidence="12 16" id="KW-0472">Membrane</keyword>
<comment type="catalytic activity">
    <reaction evidence="13">
        <text>a 1,2-diacyl-sn-glycerol + H2O = a 2-acylglycerol + a fatty acid + H(+)</text>
        <dbReference type="Rhea" id="RHEA:33275"/>
        <dbReference type="ChEBI" id="CHEBI:15377"/>
        <dbReference type="ChEBI" id="CHEBI:15378"/>
        <dbReference type="ChEBI" id="CHEBI:17389"/>
        <dbReference type="ChEBI" id="CHEBI:17815"/>
        <dbReference type="ChEBI" id="CHEBI:28868"/>
        <dbReference type="EC" id="3.1.1.116"/>
    </reaction>
    <physiologicalReaction direction="left-to-right" evidence="13">
        <dbReference type="Rhea" id="RHEA:33276"/>
    </physiologicalReaction>
</comment>
<evidence type="ECO:0000256" key="1">
    <source>
        <dbReference type="ARBA" id="ARBA00001913"/>
    </source>
</evidence>
<dbReference type="GO" id="GO:0005886">
    <property type="term" value="C:plasma membrane"/>
    <property type="evidence" value="ECO:0007669"/>
    <property type="project" value="UniProtKB-SubCell"/>
</dbReference>
<comment type="cofactor">
    <cofactor evidence="1">
        <name>Ca(2+)</name>
        <dbReference type="ChEBI" id="CHEBI:29108"/>
    </cofactor>
</comment>
<keyword evidence="7" id="KW-0378">Hydrolase</keyword>
<evidence type="ECO:0000256" key="5">
    <source>
        <dbReference type="ARBA" id="ARBA00022692"/>
    </source>
</evidence>
<keyword evidence="6" id="KW-0479">Metal-binding</keyword>
<dbReference type="EMBL" id="BDIP01001926">
    <property type="protein sequence ID" value="GIQ85409.1"/>
    <property type="molecule type" value="Genomic_DNA"/>
</dbReference>